<evidence type="ECO:0000313" key="1">
    <source>
        <dbReference type="EMBL" id="KAH9695587.1"/>
    </source>
</evidence>
<name>A0ACB8IEV3_CITSI</name>
<proteinExistence type="predicted"/>
<organism evidence="1 2">
    <name type="scientific">Citrus sinensis</name>
    <name type="common">Sweet orange</name>
    <name type="synonym">Citrus aurantium var. sinensis</name>
    <dbReference type="NCBI Taxonomy" id="2711"/>
    <lineage>
        <taxon>Eukaryota</taxon>
        <taxon>Viridiplantae</taxon>
        <taxon>Streptophyta</taxon>
        <taxon>Embryophyta</taxon>
        <taxon>Tracheophyta</taxon>
        <taxon>Spermatophyta</taxon>
        <taxon>Magnoliopsida</taxon>
        <taxon>eudicotyledons</taxon>
        <taxon>Gunneridae</taxon>
        <taxon>Pentapetalae</taxon>
        <taxon>rosids</taxon>
        <taxon>malvids</taxon>
        <taxon>Sapindales</taxon>
        <taxon>Rutaceae</taxon>
        <taxon>Aurantioideae</taxon>
        <taxon>Citrus</taxon>
    </lineage>
</organism>
<evidence type="ECO:0000313" key="2">
    <source>
        <dbReference type="Proteomes" id="UP000829398"/>
    </source>
</evidence>
<keyword evidence="2" id="KW-1185">Reference proteome</keyword>
<dbReference type="EMBL" id="CM039177">
    <property type="protein sequence ID" value="KAH9695587.1"/>
    <property type="molecule type" value="Genomic_DNA"/>
</dbReference>
<gene>
    <name evidence="1" type="ORF">KPL71_022827</name>
</gene>
<dbReference type="Proteomes" id="UP000829398">
    <property type="component" value="Chromosome 8"/>
</dbReference>
<sequence length="226" mass="25004">MEDCTKSTKRIAGNVVKTGEEAAAAVEAEASNASLSSKKTKLTSQEVKLPSLENGDSFVVSPHKTSSTSDSVSENFSTSRSSSDDVIKSADLKATSFETEVSTCNNKFSKEETSPLSEICGDSEDQTSMDKPSKTPPESHRRKPSSEEEKIPSAAEIDEFFTAAEKREQERFAEKYNYDIVNDLPLEGRYQWDKIPLQQNDYQYGVLLLWTVTVWGRLLTEAPKPG</sequence>
<comment type="caution">
    <text evidence="1">The sequence shown here is derived from an EMBL/GenBank/DDBJ whole genome shotgun (WGS) entry which is preliminary data.</text>
</comment>
<accession>A0ACB8IEV3</accession>
<protein>
    <submittedName>
        <fullName evidence="1">Uncharacterized protein</fullName>
    </submittedName>
</protein>
<reference evidence="2" key="1">
    <citation type="journal article" date="2023" name="Hortic. Res.">
        <title>A chromosome-level phased genome enabling allele-level studies in sweet orange: a case study on citrus Huanglongbing tolerance.</title>
        <authorList>
            <person name="Wu B."/>
            <person name="Yu Q."/>
            <person name="Deng Z."/>
            <person name="Duan Y."/>
            <person name="Luo F."/>
            <person name="Gmitter F. Jr."/>
        </authorList>
    </citation>
    <scope>NUCLEOTIDE SEQUENCE [LARGE SCALE GENOMIC DNA]</scope>
    <source>
        <strain evidence="2">cv. Valencia</strain>
    </source>
</reference>